<feature type="region of interest" description="Disordered" evidence="6">
    <location>
        <begin position="1"/>
        <end position="35"/>
    </location>
</feature>
<dbReference type="SMART" id="SM00382">
    <property type="entry name" value="AAA"/>
    <property type="match status" value="1"/>
</dbReference>
<keyword evidence="4 8" id="KW-0067">ATP-binding</keyword>
<dbReference type="PANTHER" id="PTHR42711">
    <property type="entry name" value="ABC TRANSPORTER ATP-BINDING PROTEIN"/>
    <property type="match status" value="1"/>
</dbReference>
<sequence>MNEHTDPAQPGGPYQPSAPDQPAGPAPSTSGPAVELSALRRDYVVRAKADGSRLRRRRVVRAVDDITLTVERGEAVGFVGANGAGKSTTIKMMTGILQPTSGQVRVLGRQPVPERRLLAREIGVVFGQRSQLWWDLPLRDSYRILAAMHRLTDAARDARLERLAEGLDLTAFLDQPVRQLSLGQRMRGEVAAALLHSPALVILDEPTIGLDMVSKEGLRRFLREDRTERGTTLFLTTHDMSDVERLCERIVVVNSGTIAYDGALAGFRQSLGAPRELVVDLAQPRQVLELPAGAEPAAVEAEGIRHRIRFQGARLTVPALLSAIGAQAEVRDLSLAEPAIEDLVRQIYARGPGSVE</sequence>
<dbReference type="RefSeq" id="WP_193865435.1">
    <property type="nucleotide sequence ID" value="NZ_JADEYR010000004.1"/>
</dbReference>
<dbReference type="Pfam" id="PF00005">
    <property type="entry name" value="ABC_tran"/>
    <property type="match status" value="1"/>
</dbReference>
<evidence type="ECO:0000256" key="2">
    <source>
        <dbReference type="ARBA" id="ARBA00022448"/>
    </source>
</evidence>
<evidence type="ECO:0000313" key="9">
    <source>
        <dbReference type="Proteomes" id="UP000644727"/>
    </source>
</evidence>
<keyword evidence="2" id="KW-0813">Transport</keyword>
<evidence type="ECO:0000313" key="8">
    <source>
        <dbReference type="EMBL" id="MBE9403688.1"/>
    </source>
</evidence>
<organism evidence="8 9">
    <name type="scientific">Brachybacterium epidermidis</name>
    <dbReference type="NCBI Taxonomy" id="2781983"/>
    <lineage>
        <taxon>Bacteria</taxon>
        <taxon>Bacillati</taxon>
        <taxon>Actinomycetota</taxon>
        <taxon>Actinomycetes</taxon>
        <taxon>Micrococcales</taxon>
        <taxon>Dermabacteraceae</taxon>
        <taxon>Brachybacterium</taxon>
    </lineage>
</organism>
<dbReference type="InterPro" id="IPR003593">
    <property type="entry name" value="AAA+_ATPase"/>
</dbReference>
<dbReference type="InterPro" id="IPR050763">
    <property type="entry name" value="ABC_transporter_ATP-binding"/>
</dbReference>
<comment type="subcellular location">
    <subcellularLocation>
        <location evidence="1">Cell membrane</location>
        <topology evidence="1">Peripheral membrane protein</topology>
    </subcellularLocation>
</comment>
<evidence type="ECO:0000256" key="4">
    <source>
        <dbReference type="ARBA" id="ARBA00022840"/>
    </source>
</evidence>
<proteinExistence type="predicted"/>
<dbReference type="SUPFAM" id="SSF52540">
    <property type="entry name" value="P-loop containing nucleoside triphosphate hydrolases"/>
    <property type="match status" value="1"/>
</dbReference>
<name>A0ABR9VZR8_9MICO</name>
<keyword evidence="9" id="KW-1185">Reference proteome</keyword>
<evidence type="ECO:0000256" key="1">
    <source>
        <dbReference type="ARBA" id="ARBA00004202"/>
    </source>
</evidence>
<keyword evidence="5" id="KW-0046">Antibiotic resistance</keyword>
<protein>
    <submittedName>
        <fullName evidence="8">ATP-binding cassette domain-containing protein</fullName>
    </submittedName>
</protein>
<dbReference type="PROSITE" id="PS50893">
    <property type="entry name" value="ABC_TRANSPORTER_2"/>
    <property type="match status" value="1"/>
</dbReference>
<dbReference type="Proteomes" id="UP000644727">
    <property type="component" value="Unassembled WGS sequence"/>
</dbReference>
<dbReference type="InterPro" id="IPR027417">
    <property type="entry name" value="P-loop_NTPase"/>
</dbReference>
<keyword evidence="3" id="KW-0547">Nucleotide-binding</keyword>
<dbReference type="EMBL" id="JADEYR010000004">
    <property type="protein sequence ID" value="MBE9403688.1"/>
    <property type="molecule type" value="Genomic_DNA"/>
</dbReference>
<evidence type="ECO:0000259" key="7">
    <source>
        <dbReference type="PROSITE" id="PS50893"/>
    </source>
</evidence>
<feature type="domain" description="ABC transporter" evidence="7">
    <location>
        <begin position="39"/>
        <end position="280"/>
    </location>
</feature>
<evidence type="ECO:0000256" key="5">
    <source>
        <dbReference type="ARBA" id="ARBA00023251"/>
    </source>
</evidence>
<evidence type="ECO:0000256" key="6">
    <source>
        <dbReference type="SAM" id="MobiDB-lite"/>
    </source>
</evidence>
<reference evidence="8 9" key="1">
    <citation type="submission" date="2020-10" db="EMBL/GenBank/DDBJ databases">
        <title>Draft genome and description of Brachybacterium epidermidis sp nov.</title>
        <authorList>
            <person name="Boxberger M."/>
            <person name="La Scola B."/>
        </authorList>
    </citation>
    <scope>NUCLEOTIDE SEQUENCE [LARGE SCALE GENOMIC DNA]</scope>
    <source>
        <strain evidence="8 9">Marseille-Q2903</strain>
    </source>
</reference>
<accession>A0ABR9VZR8</accession>
<evidence type="ECO:0000256" key="3">
    <source>
        <dbReference type="ARBA" id="ARBA00022741"/>
    </source>
</evidence>
<dbReference type="Gene3D" id="3.40.50.300">
    <property type="entry name" value="P-loop containing nucleotide triphosphate hydrolases"/>
    <property type="match status" value="1"/>
</dbReference>
<dbReference type="PANTHER" id="PTHR42711:SF1">
    <property type="entry name" value="ABC-TRANSPORT PROTEIN, ATP-BINDING COMPONENT"/>
    <property type="match status" value="1"/>
</dbReference>
<comment type="caution">
    <text evidence="8">The sequence shown here is derived from an EMBL/GenBank/DDBJ whole genome shotgun (WGS) entry which is preliminary data.</text>
</comment>
<dbReference type="InterPro" id="IPR003439">
    <property type="entry name" value="ABC_transporter-like_ATP-bd"/>
</dbReference>
<dbReference type="GO" id="GO:0005524">
    <property type="term" value="F:ATP binding"/>
    <property type="evidence" value="ECO:0007669"/>
    <property type="project" value="UniProtKB-KW"/>
</dbReference>
<gene>
    <name evidence="8" type="ORF">IOE58_05635</name>
</gene>